<sequence length="575" mass="66590">MNSFDFKEVTLNDGMMKKVLDETLAFYLKIPNDNILKYMRESAGKPAPGIFYTGWYPNSRGIALIGQWLSAYSRMYAISGDEAFRQKAVYLADEFWDCYESAQHTAPFLTSRSHYDVEKLLRAHCDLFLYCKYPCAKERAGYLLDFAADNLTAENIFGDNSTEWYTLAESFWDAFEILEIPRAQQMAERFEYREFWDLFYKDADPFSKRPQAGLYSEFCHAYSHVNSFNSCAKAYEMTKSPYFLKSLRSFYRFMQTEEVMATGGYGPNYEHLMPKNRIIDALRTGHDSFETQCDTYAAFRLCKYLTRFTDEPEYGNWVESLLYNAAAATIPMTEEGNIIYYSDYNMYGGYKKNRRDGWTCCTGTRPLLVAEIQRLIYFEGDGELYISQYIPSTLHWNRNGNDISIRQETGFPEGKETTLILSLSCSAAFPIHFRLPGWLSGEMKVSCNNVPLPATVDKNGWLTIHSEWKEGDRLTISLPAEVWMHSLDPVKNGPNAFLYGPVVLAADYSGIQTPNDWMDVQSLTEKMKPVPEKPLHYTVDGIDTITFRPFYEFKENERYFLYHDTTAHATKFHKK</sequence>
<dbReference type="PANTHER" id="PTHR31151:SF0">
    <property type="entry name" value="PROLINE-TRNA LIGASE (DUF1680)"/>
    <property type="match status" value="1"/>
</dbReference>
<organism evidence="3">
    <name type="scientific">Eisenbergiella tayi</name>
    <dbReference type="NCBI Taxonomy" id="1432052"/>
    <lineage>
        <taxon>Bacteria</taxon>
        <taxon>Bacillati</taxon>
        <taxon>Bacillota</taxon>
        <taxon>Clostridia</taxon>
        <taxon>Lachnospirales</taxon>
        <taxon>Lachnospiraceae</taxon>
        <taxon>Eisenbergiella</taxon>
    </lineage>
</organism>
<dbReference type="InterPro" id="IPR012878">
    <property type="entry name" value="Beta-AFase-like_GH127_cat"/>
</dbReference>
<feature type="domain" description="Non-reducing end beta-L-arabinofuranosidase-like GH127 catalytic" evidence="1">
    <location>
        <begin position="8"/>
        <end position="365"/>
    </location>
</feature>
<accession>A0A1E3UFA9</accession>
<comment type="caution">
    <text evidence="3">The sequence shown here is derived from an EMBL/GenBank/DDBJ whole genome shotgun (WGS) entry which is preliminary data.</text>
</comment>
<reference evidence="3" key="2">
    <citation type="submission" date="2016-08" db="EMBL/GenBank/DDBJ databases">
        <authorList>
            <person name="Seilhamer J.J."/>
        </authorList>
    </citation>
    <scope>NUCLEOTIDE SEQUENCE [LARGE SCALE GENOMIC DNA]</scope>
    <source>
        <strain evidence="3">NML150140-1</strain>
    </source>
</reference>
<evidence type="ECO:0008006" key="6">
    <source>
        <dbReference type="Google" id="ProtNLM"/>
    </source>
</evidence>
<dbReference type="OrthoDB" id="9757939at2"/>
<name>A0A1E3UFA9_9FIRM</name>
<gene>
    <name evidence="3" type="ORF">BEI59_19035</name>
    <name evidence="4" type="ORF">BEI63_11790</name>
</gene>
<proteinExistence type="predicted"/>
<protein>
    <recommendedName>
        <fullName evidence="6">Non-reducing end beta-L-arabinofuranosidase</fullName>
    </recommendedName>
</protein>
<evidence type="ECO:0000259" key="2">
    <source>
        <dbReference type="Pfam" id="PF20736"/>
    </source>
</evidence>
<dbReference type="RefSeq" id="WP_069410329.1">
    <property type="nucleotide sequence ID" value="NZ_DAWDRA010000045.1"/>
</dbReference>
<evidence type="ECO:0000313" key="3">
    <source>
        <dbReference type="EMBL" id="ODR49202.1"/>
    </source>
</evidence>
<dbReference type="AlphaFoldDB" id="A0A1E3UFA9"/>
<dbReference type="EMBL" id="MEHA01000014">
    <property type="protein sequence ID" value="ODR49202.1"/>
    <property type="molecule type" value="Genomic_DNA"/>
</dbReference>
<evidence type="ECO:0000259" key="1">
    <source>
        <dbReference type="Pfam" id="PF07944"/>
    </source>
</evidence>
<dbReference type="InterPro" id="IPR049046">
    <property type="entry name" value="Beta-AFase-like_GH127_middle"/>
</dbReference>
<dbReference type="Pfam" id="PF20736">
    <property type="entry name" value="Glyco_hydro127M"/>
    <property type="match status" value="1"/>
</dbReference>
<evidence type="ECO:0000313" key="5">
    <source>
        <dbReference type="Proteomes" id="UP000094869"/>
    </source>
</evidence>
<dbReference type="Proteomes" id="UP000094271">
    <property type="component" value="Unassembled WGS sequence"/>
</dbReference>
<evidence type="ECO:0000313" key="4">
    <source>
        <dbReference type="EMBL" id="ODR57768.1"/>
    </source>
</evidence>
<dbReference type="EMBL" id="MEHD01000021">
    <property type="protein sequence ID" value="ODR57768.1"/>
    <property type="molecule type" value="Genomic_DNA"/>
</dbReference>
<dbReference type="PANTHER" id="PTHR31151">
    <property type="entry name" value="PROLINE-TRNA LIGASE (DUF1680)"/>
    <property type="match status" value="1"/>
</dbReference>
<reference evidence="4 5" key="1">
    <citation type="submission" date="2016-08" db="EMBL/GenBank/DDBJ databases">
        <title>Characterization of Isolates of Eisenbergiella tayi Derived from Blood Cultures, Using Whole Genome Sequencing.</title>
        <authorList>
            <person name="Bernier A.-M."/>
            <person name="Burdz T."/>
            <person name="Wiebe D."/>
            <person name="Bernard K."/>
        </authorList>
    </citation>
    <scope>NUCLEOTIDE SEQUENCE [LARGE SCALE GENOMIC DNA]</scope>
    <source>
        <strain evidence="4 5">NML120146</strain>
    </source>
</reference>
<dbReference type="Proteomes" id="UP000094869">
    <property type="component" value="Unassembled WGS sequence"/>
</dbReference>
<dbReference type="Pfam" id="PF07944">
    <property type="entry name" value="Beta-AFase-like_GH127_cat"/>
    <property type="match status" value="1"/>
</dbReference>
<feature type="domain" description="Non-reducing end beta-L-arabinofuranosidase-like GH127 middle" evidence="2">
    <location>
        <begin position="384"/>
        <end position="479"/>
    </location>
</feature>
<keyword evidence="5" id="KW-1185">Reference proteome</keyword>